<evidence type="ECO:0000256" key="1">
    <source>
        <dbReference type="ARBA" id="ARBA00008455"/>
    </source>
</evidence>
<dbReference type="GO" id="GO:0008234">
    <property type="term" value="F:cysteine-type peptidase activity"/>
    <property type="evidence" value="ECO:0007669"/>
    <property type="project" value="InterPro"/>
</dbReference>
<dbReference type="Pfam" id="PF10326">
    <property type="entry name" value="7TM_GPCR_Str"/>
    <property type="match status" value="1"/>
</dbReference>
<sequence>MTFSVFDWIVQPYLHSHGSSYGLFMNLKDSFLESFPTIAFIMTAALPGCFAATIYSITINFFIYRFFALQRWGHLIHPIADQGDCGSSWAVSTTGISSDRLSIISEGRINASLSSQQLLSCNQHRQKGCEGGYLDRAWWYIRKLGVVGDHCYPYVSGQSREPGHCLIPKRDYTDRRGLRCPSGSPDSTAFKMTPPYKVSSREEDIQTELMTNGPVQATFVVHEDFFMYAGGVYQHSDLAAEKGAAAVAEGYHSVRMGNRSLNWTPNQILALCQLMGHSVGRRWLF</sequence>
<dbReference type="InterPro" id="IPR019428">
    <property type="entry name" value="7TM_GPCR_serpentine_rcpt_Str"/>
</dbReference>
<dbReference type="GO" id="GO:0006508">
    <property type="term" value="P:proteolysis"/>
    <property type="evidence" value="ECO:0007669"/>
    <property type="project" value="InterPro"/>
</dbReference>
<dbReference type="SUPFAM" id="SSF54001">
    <property type="entry name" value="Cysteine proteinases"/>
    <property type="match status" value="1"/>
</dbReference>
<organism evidence="4 5">
    <name type="scientific">Caenorhabditis tropicalis</name>
    <dbReference type="NCBI Taxonomy" id="1561998"/>
    <lineage>
        <taxon>Eukaryota</taxon>
        <taxon>Metazoa</taxon>
        <taxon>Ecdysozoa</taxon>
        <taxon>Nematoda</taxon>
        <taxon>Chromadorea</taxon>
        <taxon>Rhabditida</taxon>
        <taxon>Rhabditina</taxon>
        <taxon>Rhabditomorpha</taxon>
        <taxon>Rhabditoidea</taxon>
        <taxon>Rhabditidae</taxon>
        <taxon>Peloderinae</taxon>
        <taxon>Caenorhabditis</taxon>
    </lineage>
</organism>
<dbReference type="InterPro" id="IPR000668">
    <property type="entry name" value="Peptidase_C1A_C"/>
</dbReference>
<keyword evidence="2" id="KW-0812">Transmembrane</keyword>
<name>A0A1I7TQX7_9PELO</name>
<keyword evidence="2" id="KW-1133">Transmembrane helix</keyword>
<accession>A0A1I7TQX7</accession>
<comment type="similarity">
    <text evidence="1">Belongs to the peptidase C1 family.</text>
</comment>
<dbReference type="WBParaSite" id="Csp11.Scaffold629.g10879.t1">
    <property type="protein sequence ID" value="Csp11.Scaffold629.g10879.t1"/>
    <property type="gene ID" value="Csp11.Scaffold629.g10879"/>
</dbReference>
<dbReference type="Pfam" id="PF00112">
    <property type="entry name" value="Peptidase_C1"/>
    <property type="match status" value="1"/>
</dbReference>
<keyword evidence="2" id="KW-0472">Membrane</keyword>
<feature type="domain" description="Peptidase C1A papain C-terminal" evidence="3">
    <location>
        <begin position="63"/>
        <end position="269"/>
    </location>
</feature>
<keyword evidence="4" id="KW-1185">Reference proteome</keyword>
<reference evidence="5" key="1">
    <citation type="submission" date="2016-11" db="UniProtKB">
        <authorList>
            <consortium name="WormBaseParasite"/>
        </authorList>
    </citation>
    <scope>IDENTIFICATION</scope>
</reference>
<evidence type="ECO:0000313" key="4">
    <source>
        <dbReference type="Proteomes" id="UP000095282"/>
    </source>
</evidence>
<dbReference type="SMART" id="SM00645">
    <property type="entry name" value="Pept_C1"/>
    <property type="match status" value="1"/>
</dbReference>
<dbReference type="InterPro" id="IPR013128">
    <property type="entry name" value="Peptidase_C1A"/>
</dbReference>
<dbReference type="InterPro" id="IPR038765">
    <property type="entry name" value="Papain-like_cys_pep_sf"/>
</dbReference>
<evidence type="ECO:0000313" key="5">
    <source>
        <dbReference type="WBParaSite" id="Csp11.Scaffold629.g10879.t1"/>
    </source>
</evidence>
<protein>
    <submittedName>
        <fullName evidence="5">Pept_C1 domain-containing protein</fullName>
    </submittedName>
</protein>
<evidence type="ECO:0000256" key="2">
    <source>
        <dbReference type="SAM" id="Phobius"/>
    </source>
</evidence>
<dbReference type="STRING" id="1561998.A0A1I7TQX7"/>
<dbReference type="Gene3D" id="3.90.70.10">
    <property type="entry name" value="Cysteine proteinases"/>
    <property type="match status" value="1"/>
</dbReference>
<evidence type="ECO:0000259" key="3">
    <source>
        <dbReference type="SMART" id="SM00645"/>
    </source>
</evidence>
<feature type="transmembrane region" description="Helical" evidence="2">
    <location>
        <begin position="38"/>
        <end position="63"/>
    </location>
</feature>
<proteinExistence type="inferred from homology"/>
<dbReference type="Proteomes" id="UP000095282">
    <property type="component" value="Unplaced"/>
</dbReference>
<dbReference type="AlphaFoldDB" id="A0A1I7TQX7"/>
<dbReference type="PANTHER" id="PTHR12411">
    <property type="entry name" value="CYSTEINE PROTEASE FAMILY C1-RELATED"/>
    <property type="match status" value="1"/>
</dbReference>